<dbReference type="Proteomes" id="UP000546162">
    <property type="component" value="Unassembled WGS sequence"/>
</dbReference>
<comment type="caution">
    <text evidence="2">The sequence shown here is derived from an EMBL/GenBank/DDBJ whole genome shotgun (WGS) entry which is preliminary data.</text>
</comment>
<feature type="region of interest" description="Disordered" evidence="1">
    <location>
        <begin position="295"/>
        <end position="314"/>
    </location>
</feature>
<accession>A0A7W7GXM1</accession>
<sequence>MGWATVHHANHYYGHSHVLARYCGLDPDEVHEIRGYLQHGWNIGDGMAPDHEFTPGIPLFVWSEITRRRAWSLGRRPVHVIGAPWAYLLAMDPITGDEPREGTIYYPFHGWEGQHIVGDHGRLIEEIRATEDGPVTVCLYWQEYRSPRLRRRYERAGFRVICHGYRGGWYKDLDPRFLARQLAEQRRHRRVASNRLCSAIFYGILAGCQPAVYGDPMRLEGERSSFGGQSRIERQWAPLHGRHVDPELARSIAVAELGADRLRSPAELRRLFHWPTPATAASPAPASAPVAVHTPFPSAPAAPHEVSPAKGMAR</sequence>
<evidence type="ECO:0000313" key="3">
    <source>
        <dbReference type="Proteomes" id="UP000546162"/>
    </source>
</evidence>
<name>A0A7W7GXM1_9ACTN</name>
<protein>
    <submittedName>
        <fullName evidence="2">Uncharacterized protein</fullName>
    </submittedName>
</protein>
<organism evidence="2 3">
    <name type="scientific">Actinoplanes octamycinicus</name>
    <dbReference type="NCBI Taxonomy" id="135948"/>
    <lineage>
        <taxon>Bacteria</taxon>
        <taxon>Bacillati</taxon>
        <taxon>Actinomycetota</taxon>
        <taxon>Actinomycetes</taxon>
        <taxon>Micromonosporales</taxon>
        <taxon>Micromonosporaceae</taxon>
        <taxon>Actinoplanes</taxon>
    </lineage>
</organism>
<evidence type="ECO:0000256" key="1">
    <source>
        <dbReference type="SAM" id="MobiDB-lite"/>
    </source>
</evidence>
<proteinExistence type="predicted"/>
<reference evidence="2 3" key="1">
    <citation type="submission" date="2020-08" db="EMBL/GenBank/DDBJ databases">
        <title>Sequencing the genomes of 1000 actinobacteria strains.</title>
        <authorList>
            <person name="Klenk H.-P."/>
        </authorList>
    </citation>
    <scope>NUCLEOTIDE SEQUENCE [LARGE SCALE GENOMIC DNA]</scope>
    <source>
        <strain evidence="2 3">DSM 45809</strain>
    </source>
</reference>
<evidence type="ECO:0000313" key="2">
    <source>
        <dbReference type="EMBL" id="MBB4740169.1"/>
    </source>
</evidence>
<dbReference type="AlphaFoldDB" id="A0A7W7GXM1"/>
<gene>
    <name evidence="2" type="ORF">BJY16_003628</name>
</gene>
<dbReference type="EMBL" id="JACHNB010000001">
    <property type="protein sequence ID" value="MBB4740169.1"/>
    <property type="molecule type" value="Genomic_DNA"/>
</dbReference>
<keyword evidence="3" id="KW-1185">Reference proteome</keyword>